<keyword evidence="2" id="KW-0812">Transmembrane</keyword>
<gene>
    <name evidence="3" type="ORF">M2272_003634</name>
</gene>
<evidence type="ECO:0000313" key="3">
    <source>
        <dbReference type="EMBL" id="MDH6196981.1"/>
    </source>
</evidence>
<keyword evidence="2" id="KW-1133">Transmembrane helix</keyword>
<feature type="transmembrane region" description="Helical" evidence="2">
    <location>
        <begin position="38"/>
        <end position="57"/>
    </location>
</feature>
<keyword evidence="2" id="KW-0472">Membrane</keyword>
<dbReference type="EMBL" id="JARXVE010000005">
    <property type="protein sequence ID" value="MDH6196981.1"/>
    <property type="molecule type" value="Genomic_DNA"/>
</dbReference>
<feature type="region of interest" description="Disordered" evidence="1">
    <location>
        <begin position="112"/>
        <end position="138"/>
    </location>
</feature>
<protein>
    <submittedName>
        <fullName evidence="3">Uncharacterized protein</fullName>
    </submittedName>
</protein>
<proteinExistence type="predicted"/>
<sequence>MMKTSESGSAPVLAYVLLLIGFISLGLFVAALGTGSNLAVLAGIGVVAGLAGAVAGFRRGARTLAQSRAAGDPGDNVSVFSIPLRRDEVDRYLEQYRGADVPQPRPVMTVLAGEESTSRGGASNGRKPAHAVSERLSA</sequence>
<comment type="caution">
    <text evidence="3">The sequence shown here is derived from an EMBL/GenBank/DDBJ whole genome shotgun (WGS) entry which is preliminary data.</text>
</comment>
<feature type="transmembrane region" description="Helical" evidence="2">
    <location>
        <begin position="12"/>
        <end position="32"/>
    </location>
</feature>
<keyword evidence="4" id="KW-1185">Reference proteome</keyword>
<organism evidence="3 4">
    <name type="scientific">Mycolicibacterium frederiksbergense</name>
    <dbReference type="NCBI Taxonomy" id="117567"/>
    <lineage>
        <taxon>Bacteria</taxon>
        <taxon>Bacillati</taxon>
        <taxon>Actinomycetota</taxon>
        <taxon>Actinomycetes</taxon>
        <taxon>Mycobacteriales</taxon>
        <taxon>Mycobacteriaceae</taxon>
        <taxon>Mycolicibacterium</taxon>
    </lineage>
</organism>
<dbReference type="RefSeq" id="WP_280833570.1">
    <property type="nucleotide sequence ID" value="NZ_JARXVE010000005.1"/>
</dbReference>
<reference evidence="3 4" key="1">
    <citation type="submission" date="2023-04" db="EMBL/GenBank/DDBJ databases">
        <title>Forest soil microbial communities from Buena Vista Peninsula, Colon Province, Panama.</title>
        <authorList>
            <person name="Bouskill N."/>
        </authorList>
    </citation>
    <scope>NUCLEOTIDE SEQUENCE [LARGE SCALE GENOMIC DNA]</scope>
    <source>
        <strain evidence="3 4">AC80</strain>
    </source>
</reference>
<name>A0ABT6L2Z2_9MYCO</name>
<evidence type="ECO:0000256" key="1">
    <source>
        <dbReference type="SAM" id="MobiDB-lite"/>
    </source>
</evidence>
<accession>A0ABT6L2Z2</accession>
<dbReference type="Proteomes" id="UP001160130">
    <property type="component" value="Unassembled WGS sequence"/>
</dbReference>
<evidence type="ECO:0000313" key="4">
    <source>
        <dbReference type="Proteomes" id="UP001160130"/>
    </source>
</evidence>
<evidence type="ECO:0000256" key="2">
    <source>
        <dbReference type="SAM" id="Phobius"/>
    </source>
</evidence>